<organism evidence="2">
    <name type="scientific">Amblyomma aureolatum</name>
    <dbReference type="NCBI Taxonomy" id="187763"/>
    <lineage>
        <taxon>Eukaryota</taxon>
        <taxon>Metazoa</taxon>
        <taxon>Ecdysozoa</taxon>
        <taxon>Arthropoda</taxon>
        <taxon>Chelicerata</taxon>
        <taxon>Arachnida</taxon>
        <taxon>Acari</taxon>
        <taxon>Parasitiformes</taxon>
        <taxon>Ixodida</taxon>
        <taxon>Ixodoidea</taxon>
        <taxon>Ixodidae</taxon>
        <taxon>Amblyomminae</taxon>
        <taxon>Amblyomma</taxon>
    </lineage>
</organism>
<feature type="chain" id="PRO_5009116173" evidence="1">
    <location>
        <begin position="26"/>
        <end position="237"/>
    </location>
</feature>
<feature type="non-terminal residue" evidence="2">
    <location>
        <position position="237"/>
    </location>
</feature>
<evidence type="ECO:0000256" key="1">
    <source>
        <dbReference type="SAM" id="SignalP"/>
    </source>
</evidence>
<dbReference type="EMBL" id="GFAC01000739">
    <property type="protein sequence ID" value="JAT98449.1"/>
    <property type="molecule type" value="mRNA"/>
</dbReference>
<feature type="non-terminal residue" evidence="2">
    <location>
        <position position="1"/>
    </location>
</feature>
<name>A0A1E1XH90_9ACAR</name>
<keyword evidence="1" id="KW-0732">Signal</keyword>
<feature type="signal peptide" evidence="1">
    <location>
        <begin position="1"/>
        <end position="25"/>
    </location>
</feature>
<sequence length="237" mass="25706">TMAFKFTAFYVGGVLCIWLCNQVSSEESAPCSPDEDASCYLNYTQEILHAALGADLQAYAQSGKNSDELCSSLSATSTCLENLEDCSTNDEYQRREEAYAAQRDIFCTPENLQAYAEAAICIAQQPGFKDCIQQLPKMPKDSMAQNGYDCTVGAKRLECLDQHMDMCSEFKTGIVRRTYVNSQLLAGCDSSAASMPRPETSASDMDMLDSNFTSFSQSSDVVTAGASTVVMSGQPTA</sequence>
<protein>
    <submittedName>
        <fullName evidence="2">Putative secreted protein</fullName>
    </submittedName>
</protein>
<evidence type="ECO:0000313" key="2">
    <source>
        <dbReference type="EMBL" id="JAT98449.1"/>
    </source>
</evidence>
<reference evidence="2" key="1">
    <citation type="journal article" date="2017" name="Front. Cell. Infect. Microbiol.">
        <title>The Distinct Transcriptional Response of the Midgut of Amblyomma sculptum and Amblyomma aureolatum Ticks to Rickettsia rickettsii Correlates to Their Differences in Susceptibility to Infection.</title>
        <authorList>
            <person name="Martins L.A."/>
            <person name="Galletti M.F.B.M."/>
            <person name="Ribeiro J.M."/>
            <person name="Fujita A."/>
            <person name="Costa F.B."/>
            <person name="Labruna M.B."/>
            <person name="Daffre S."/>
            <person name="Fogaca A.C."/>
        </authorList>
    </citation>
    <scope>NUCLEOTIDE SEQUENCE</scope>
</reference>
<dbReference type="AlphaFoldDB" id="A0A1E1XH90"/>
<accession>A0A1E1XH90</accession>
<proteinExistence type="evidence at transcript level"/>